<dbReference type="Pfam" id="PF00365">
    <property type="entry name" value="PFK"/>
    <property type="match status" value="1"/>
</dbReference>
<organism evidence="8 9">
    <name type="scientific">Candidatus Magasanikbacteria bacterium RIFCSPLOWO2_12_FULL_43_12</name>
    <dbReference type="NCBI Taxonomy" id="1798692"/>
    <lineage>
        <taxon>Bacteria</taxon>
        <taxon>Candidatus Magasanikiibacteriota</taxon>
    </lineage>
</organism>
<comment type="catalytic activity">
    <reaction evidence="6">
        <text>beta-D-fructose 6-phosphate + diphosphate = beta-D-fructose 1,6-bisphosphate + phosphate + H(+)</text>
        <dbReference type="Rhea" id="RHEA:13613"/>
        <dbReference type="ChEBI" id="CHEBI:15378"/>
        <dbReference type="ChEBI" id="CHEBI:32966"/>
        <dbReference type="ChEBI" id="CHEBI:33019"/>
        <dbReference type="ChEBI" id="CHEBI:43474"/>
        <dbReference type="ChEBI" id="CHEBI:57634"/>
        <dbReference type="EC" id="2.7.1.90"/>
    </reaction>
</comment>
<comment type="similarity">
    <text evidence="6">Belongs to the phosphofructokinase type A (PFKA) family. PPi-dependent PFK group II subfamily. Clade 'B2' sub-subfamily.</text>
</comment>
<dbReference type="STRING" id="1798692.A3G00_00360"/>
<comment type="cofactor">
    <cofactor evidence="1 6">
        <name>Mg(2+)</name>
        <dbReference type="ChEBI" id="CHEBI:18420"/>
    </cofactor>
</comment>
<evidence type="ECO:0000256" key="6">
    <source>
        <dbReference type="HAMAP-Rule" id="MF_01978"/>
    </source>
</evidence>
<evidence type="ECO:0000256" key="4">
    <source>
        <dbReference type="ARBA" id="ARBA00022777"/>
    </source>
</evidence>
<feature type="binding site" evidence="6">
    <location>
        <position position="15"/>
    </location>
    <ligand>
        <name>diphosphate</name>
        <dbReference type="ChEBI" id="CHEBI:33019"/>
    </ligand>
</feature>
<feature type="domain" description="Phosphofructokinase" evidence="7">
    <location>
        <begin position="9"/>
        <end position="323"/>
    </location>
</feature>
<dbReference type="EC" id="2.7.1.90" evidence="6"/>
<keyword evidence="2 6" id="KW-0808">Transferase</keyword>
<protein>
    <recommendedName>
        <fullName evidence="6">Pyrophosphate--fructose 6-phosphate 1-phosphotransferase</fullName>
        <ecNumber evidence="6">2.7.1.90</ecNumber>
    </recommendedName>
    <alternativeName>
        <fullName evidence="6">6-phosphofructokinase, pyrophosphate dependent</fullName>
    </alternativeName>
    <alternativeName>
        <fullName evidence="6">PPi-dependent phosphofructokinase</fullName>
        <shortName evidence="6">PPi-PFK</shortName>
    </alternativeName>
    <alternativeName>
        <fullName evidence="6">Pyrophosphate-dependent 6-phosphofructose-1-kinase</fullName>
    </alternativeName>
</protein>
<evidence type="ECO:0000259" key="7">
    <source>
        <dbReference type="Pfam" id="PF00365"/>
    </source>
</evidence>
<dbReference type="InterPro" id="IPR050929">
    <property type="entry name" value="PFKA"/>
</dbReference>
<dbReference type="Gene3D" id="3.40.50.450">
    <property type="match status" value="1"/>
</dbReference>
<feature type="site" description="Important for catalytic activity and substrate specificity; stabilizes the transition state when the phosphoryl donor is PPi; prevents ATP from binding by mimicking the alpha-phosphate group of ATP" evidence="6">
    <location>
        <position position="110"/>
    </location>
</feature>
<dbReference type="GO" id="GO:0047334">
    <property type="term" value="F:diphosphate-fructose-6-phosphate 1-phosphotransferase activity"/>
    <property type="evidence" value="ECO:0007669"/>
    <property type="project" value="UniProtKB-EC"/>
</dbReference>
<dbReference type="PANTHER" id="PTHR45770">
    <property type="entry name" value="ATP-DEPENDENT 6-PHOSPHOFRUCTOKINASE 1"/>
    <property type="match status" value="1"/>
</dbReference>
<evidence type="ECO:0000313" key="9">
    <source>
        <dbReference type="Proteomes" id="UP000178347"/>
    </source>
</evidence>
<feature type="binding site" evidence="6">
    <location>
        <position position="238"/>
    </location>
    <ligand>
        <name>substrate</name>
    </ligand>
</feature>
<keyword evidence="5 6" id="KW-0460">Magnesium</keyword>
<evidence type="ECO:0000256" key="1">
    <source>
        <dbReference type="ARBA" id="ARBA00001946"/>
    </source>
</evidence>
<feature type="binding site" evidence="6">
    <location>
        <begin position="296"/>
        <end position="299"/>
    </location>
    <ligand>
        <name>substrate</name>
    </ligand>
</feature>
<comment type="subcellular location">
    <subcellularLocation>
        <location evidence="6">Cytoplasm</location>
    </subcellularLocation>
</comment>
<dbReference type="PIRSF" id="PIRSF036483">
    <property type="entry name" value="PFK_XF0274"/>
    <property type="match status" value="1"/>
</dbReference>
<keyword evidence="4 6" id="KW-0418">Kinase</keyword>
<dbReference type="EMBL" id="MFQN01000006">
    <property type="protein sequence ID" value="OGH75577.1"/>
    <property type="molecule type" value="Genomic_DNA"/>
</dbReference>
<keyword evidence="3 6" id="KW-0479">Metal-binding</keyword>
<dbReference type="SMR" id="A0A1F6MV78"/>
<dbReference type="AlphaFoldDB" id="A0A1F6MV78"/>
<dbReference type="GO" id="GO:0003872">
    <property type="term" value="F:6-phosphofructokinase activity"/>
    <property type="evidence" value="ECO:0007669"/>
    <property type="project" value="UniProtKB-UniRule"/>
</dbReference>
<dbReference type="HAMAP" id="MF_01978">
    <property type="entry name" value="Phosphofructokinase_II_B2"/>
    <property type="match status" value="1"/>
</dbReference>
<dbReference type="UniPathway" id="UPA00109">
    <property type="reaction ID" value="UER00182"/>
</dbReference>
<sequence>MNKIKTNALVLQAGGPTAVINQTLVGIVLEARKYLTCKIYGSRHGIAGVVKQDFVDLTDYPADKLELIARTPGSALGSTRDRADDEYCKKMFAILKMHSIKFLFFIGGNDGASNCGIINAAAKADNYELRVIHVPKTIDNDLLETDHCPGFGSAAKFVASAFAGVNLDNASLPGVYIGVVMGRHAGFLTASSILAKKYPDDGPHLIYLPEKPFNIIRFVEDVKNVYKKYGRCVVAVSEGVADEDGVPIAIKLSKQIERDAHGNVQLSGSGMLGDLLADEIKAKAEIKRVRADTLGYLQRSFLGCVSETDAKEAREVGAQAVRFAMSGDVDGSVVMRRAGDYKISYELVELSRVAGGTTTMADEFIEGANGVTQKFVDYIRPLVGELPAVCRL</sequence>
<dbReference type="GO" id="GO:0005737">
    <property type="term" value="C:cytoplasm"/>
    <property type="evidence" value="ECO:0007669"/>
    <property type="project" value="UniProtKB-SubCell"/>
</dbReference>
<evidence type="ECO:0000313" key="8">
    <source>
        <dbReference type="EMBL" id="OGH75577.1"/>
    </source>
</evidence>
<feature type="site" description="Important for catalytic activity; stabilizes the transition state when the phosphoryl donor is PPi" evidence="6">
    <location>
        <position position="136"/>
    </location>
</feature>
<name>A0A1F6MV78_9BACT</name>
<evidence type="ECO:0000256" key="2">
    <source>
        <dbReference type="ARBA" id="ARBA00022679"/>
    </source>
</evidence>
<dbReference type="GO" id="GO:0006002">
    <property type="term" value="P:fructose 6-phosphate metabolic process"/>
    <property type="evidence" value="ECO:0007669"/>
    <property type="project" value="InterPro"/>
</dbReference>
<keyword evidence="6" id="KW-0324">Glycolysis</keyword>
<reference evidence="8 9" key="1">
    <citation type="journal article" date="2016" name="Nat. Commun.">
        <title>Thousands of microbial genomes shed light on interconnected biogeochemical processes in an aquifer system.</title>
        <authorList>
            <person name="Anantharaman K."/>
            <person name="Brown C.T."/>
            <person name="Hug L.A."/>
            <person name="Sharon I."/>
            <person name="Castelle C.J."/>
            <person name="Probst A.J."/>
            <person name="Thomas B.C."/>
            <person name="Singh A."/>
            <person name="Wilkins M.J."/>
            <person name="Karaoz U."/>
            <person name="Brodie E.L."/>
            <person name="Williams K.H."/>
            <person name="Hubbard S.S."/>
            <person name="Banfield J.F."/>
        </authorList>
    </citation>
    <scope>NUCLEOTIDE SEQUENCE [LARGE SCALE GENOMIC DNA]</scope>
</reference>
<feature type="binding site" evidence="6">
    <location>
        <position position="109"/>
    </location>
    <ligand>
        <name>Mg(2+)</name>
        <dbReference type="ChEBI" id="CHEBI:18420"/>
        <note>catalytic</note>
    </ligand>
</feature>
<dbReference type="InterPro" id="IPR035966">
    <property type="entry name" value="PKF_sf"/>
</dbReference>
<comment type="subunit">
    <text evidence="6">Homodimer.</text>
</comment>
<dbReference type="InterPro" id="IPR022953">
    <property type="entry name" value="ATP_PFK"/>
</dbReference>
<dbReference type="SUPFAM" id="SSF53784">
    <property type="entry name" value="Phosphofructokinase"/>
    <property type="match status" value="1"/>
</dbReference>
<comment type="caution">
    <text evidence="8">The sequence shown here is derived from an EMBL/GenBank/DDBJ whole genome shotgun (WGS) entry which is preliminary data.</text>
</comment>
<proteinExistence type="inferred from homology"/>
<feature type="active site" description="Proton acceptor" evidence="6">
    <location>
        <position position="139"/>
    </location>
</feature>
<comment type="activity regulation">
    <text evidence="6">Non-allosteric.</text>
</comment>
<accession>A0A1F6MV78</accession>
<dbReference type="Proteomes" id="UP000178347">
    <property type="component" value="Unassembled WGS sequence"/>
</dbReference>
<evidence type="ECO:0000256" key="3">
    <source>
        <dbReference type="ARBA" id="ARBA00022723"/>
    </source>
</evidence>
<comment type="function">
    <text evidence="6">Catalyzes the phosphorylation of D-fructose 6-phosphate, the first committing step of glycolysis. Uses inorganic phosphate (PPi) as phosphoryl donor instead of ATP like common ATP-dependent phosphofructokinases (ATP-PFKs), which renders the reaction reversible, and can thus function both in glycolysis and gluconeogenesis. Consistently, PPi-PFK can replace the enzymes of both the forward (ATP-PFK) and reverse (fructose-bisphosphatase (FBPase)) reactions.</text>
</comment>
<evidence type="ECO:0000256" key="5">
    <source>
        <dbReference type="ARBA" id="ARBA00022842"/>
    </source>
</evidence>
<feature type="binding site" evidence="6">
    <location>
        <begin position="137"/>
        <end position="139"/>
    </location>
    <ligand>
        <name>substrate</name>
    </ligand>
</feature>
<dbReference type="Gene3D" id="3.40.50.460">
    <property type="entry name" value="Phosphofructokinase domain"/>
    <property type="match status" value="1"/>
</dbReference>
<dbReference type="GO" id="GO:0046872">
    <property type="term" value="F:metal ion binding"/>
    <property type="evidence" value="ECO:0007669"/>
    <property type="project" value="UniProtKB-KW"/>
</dbReference>
<gene>
    <name evidence="6" type="primary">pfp</name>
    <name evidence="8" type="ORF">A3G00_00360</name>
</gene>
<dbReference type="NCBIfam" id="NF010675">
    <property type="entry name" value="PRK14072.1"/>
    <property type="match status" value="1"/>
</dbReference>
<comment type="pathway">
    <text evidence="6">Carbohydrate degradation; glycolysis; D-glyceraldehyde 3-phosphate and glycerone phosphate from D-glucose: step 3/4.</text>
</comment>
<feature type="binding site" evidence="6">
    <location>
        <begin position="181"/>
        <end position="183"/>
    </location>
    <ligand>
        <name>substrate</name>
    </ligand>
</feature>
<keyword evidence="6" id="KW-0963">Cytoplasm</keyword>
<dbReference type="PRINTS" id="PR00476">
    <property type="entry name" value="PHFRCTKINASE"/>
</dbReference>
<dbReference type="InterPro" id="IPR000023">
    <property type="entry name" value="Phosphofructokinase_dom"/>
</dbReference>
<dbReference type="InterPro" id="IPR011404">
    <property type="entry name" value="PPi-PFK"/>
</dbReference>